<comment type="caution">
    <text evidence="1">The sequence shown here is derived from an EMBL/GenBank/DDBJ whole genome shotgun (WGS) entry which is preliminary data.</text>
</comment>
<reference evidence="1 2" key="1">
    <citation type="submission" date="2009-05" db="EMBL/GenBank/DDBJ databases">
        <title>The draft genome of Acidovorax delafieldii 2AN.</title>
        <authorList>
            <consortium name="US DOE Joint Genome Institute (JGI-PGF)"/>
            <person name="Lucas S."/>
            <person name="Copeland A."/>
            <person name="Lapidus A."/>
            <person name="Glavina del Rio T."/>
            <person name="Tice H."/>
            <person name="Bruce D."/>
            <person name="Goodwin L."/>
            <person name="Pitluck S."/>
            <person name="Larimer F."/>
            <person name="Land M.L."/>
            <person name="Hauser L."/>
            <person name="Shelobolina E.S."/>
            <person name="Picardal F."/>
            <person name="Roden E."/>
            <person name="Emerson D."/>
        </authorList>
    </citation>
    <scope>NUCLEOTIDE SEQUENCE [LARGE SCALE GENOMIC DNA]</scope>
    <source>
        <strain evidence="1 2">2AN</strain>
    </source>
</reference>
<dbReference type="Proteomes" id="UP000003856">
    <property type="component" value="Unassembled WGS sequence"/>
</dbReference>
<accession>C5T500</accession>
<gene>
    <name evidence="1" type="ORF">AcdelDRAFT_1980</name>
</gene>
<evidence type="ECO:0000313" key="2">
    <source>
        <dbReference type="Proteomes" id="UP000003856"/>
    </source>
</evidence>
<sequence>MGIGATDMTDRTQPEALQLAEILEGDLCEFPLQEAAAELRRQHARIAELEAQLEAIGAGGVNGPLMGQPQAMPDLSALTERGAKAWAGVDAQGLREVFTAANMATAAAQGFRDGVASVAASAESEPVGEVEYSLRFTGGFHVRLYRGATMPDPGTKLYTNPSSPEGMVMVPKDALSKCKVALERYSQVPPNYHNSVLRLRDSMRELLLAAWSDAPTTTSADSRKGE</sequence>
<organism evidence="1 2">
    <name type="scientific">Acidovorax delafieldii 2AN</name>
    <dbReference type="NCBI Taxonomy" id="573060"/>
    <lineage>
        <taxon>Bacteria</taxon>
        <taxon>Pseudomonadati</taxon>
        <taxon>Pseudomonadota</taxon>
        <taxon>Betaproteobacteria</taxon>
        <taxon>Burkholderiales</taxon>
        <taxon>Comamonadaceae</taxon>
        <taxon>Acidovorax</taxon>
    </lineage>
</organism>
<dbReference type="PATRIC" id="fig|573060.9.peg.3154"/>
<evidence type="ECO:0000313" key="1">
    <source>
        <dbReference type="EMBL" id="EER60455.1"/>
    </source>
</evidence>
<keyword evidence="2" id="KW-1185">Reference proteome</keyword>
<protein>
    <submittedName>
        <fullName evidence="1">Uncharacterized protein</fullName>
    </submittedName>
</protein>
<dbReference type="AlphaFoldDB" id="C5T500"/>
<dbReference type="EMBL" id="ACQT01000055">
    <property type="protein sequence ID" value="EER60455.1"/>
    <property type="molecule type" value="Genomic_DNA"/>
</dbReference>
<name>C5T500_ACIDE</name>
<proteinExistence type="predicted"/>